<dbReference type="InterPro" id="IPR023163">
    <property type="entry name" value="SMc04008-like_domain"/>
</dbReference>
<dbReference type="InterPro" id="IPR036425">
    <property type="entry name" value="MoaB/Mog-like_dom_sf"/>
</dbReference>
<evidence type="ECO:0000313" key="4">
    <source>
        <dbReference type="Proteomes" id="UP001642484"/>
    </source>
</evidence>
<comment type="caution">
    <text evidence="3">The sequence shown here is derived from an EMBL/GenBank/DDBJ whole genome shotgun (WGS) entry which is preliminary data.</text>
</comment>
<protein>
    <recommendedName>
        <fullName evidence="2">SMc04008-like domain-containing protein</fullName>
    </recommendedName>
</protein>
<dbReference type="Gene3D" id="3.40.980.10">
    <property type="entry name" value="MoaB/Mog-like domain"/>
    <property type="match status" value="1"/>
</dbReference>
<name>A0ABP0K7A6_9DINO</name>
<dbReference type="Pfam" id="PF06844">
    <property type="entry name" value="DUF1244"/>
    <property type="match status" value="1"/>
</dbReference>
<dbReference type="Proteomes" id="UP001642484">
    <property type="component" value="Unassembled WGS sequence"/>
</dbReference>
<sequence length="322" mass="34855">MASLMVQMEAYAFRELVAHLQWRKDVQNIDLMNLAGFCRNCLSKWYHAASKVHGVPMEYEEACERIYGEPYGEWKKKHQKKAGEEQLAAFESGKDLHARTEPKGLLSGGNHEPGGQPGHSNVCGQSCDAPPPTVSAHVAGASTAARVAVLTASDRAAGGVYEDKSGPAVVEMVKAFAEQHGTLKPSFLELKVVPDDEETIFTALNLVPQLARWLCAIAADLTGSVQRVVNCDIEGAKTMGVLQGSLASNYNSNQLIDVDLIAPFCSHVFVSTIFYTLLQFQGVPGAIPAAATWCSPPAALASARAMSRRRPRGGCWRSRQRT</sequence>
<dbReference type="EMBL" id="CAXAMN010007691">
    <property type="protein sequence ID" value="CAK9022442.1"/>
    <property type="molecule type" value="Genomic_DNA"/>
</dbReference>
<keyword evidence="4" id="KW-1185">Reference proteome</keyword>
<dbReference type="SUPFAM" id="SSF53218">
    <property type="entry name" value="Molybdenum cofactor biosynthesis proteins"/>
    <property type="match status" value="1"/>
</dbReference>
<reference evidence="3 4" key="1">
    <citation type="submission" date="2024-02" db="EMBL/GenBank/DDBJ databases">
        <authorList>
            <person name="Chen Y."/>
            <person name="Shah S."/>
            <person name="Dougan E. K."/>
            <person name="Thang M."/>
            <person name="Chan C."/>
        </authorList>
    </citation>
    <scope>NUCLEOTIDE SEQUENCE [LARGE SCALE GENOMIC DNA]</scope>
</reference>
<organism evidence="3 4">
    <name type="scientific">Durusdinium trenchii</name>
    <dbReference type="NCBI Taxonomy" id="1381693"/>
    <lineage>
        <taxon>Eukaryota</taxon>
        <taxon>Sar</taxon>
        <taxon>Alveolata</taxon>
        <taxon>Dinophyceae</taxon>
        <taxon>Suessiales</taxon>
        <taxon>Symbiodiniaceae</taxon>
        <taxon>Durusdinium</taxon>
    </lineage>
</organism>
<evidence type="ECO:0000256" key="1">
    <source>
        <dbReference type="SAM" id="MobiDB-lite"/>
    </source>
</evidence>
<proteinExistence type="predicted"/>
<dbReference type="InterPro" id="IPR036810">
    <property type="entry name" value="SMc04008-like_sf"/>
</dbReference>
<evidence type="ECO:0000313" key="3">
    <source>
        <dbReference type="EMBL" id="CAK9022442.1"/>
    </source>
</evidence>
<dbReference type="SUPFAM" id="SSF158757">
    <property type="entry name" value="SMc04008-like"/>
    <property type="match status" value="1"/>
</dbReference>
<feature type="region of interest" description="Disordered" evidence="1">
    <location>
        <begin position="99"/>
        <end position="127"/>
    </location>
</feature>
<dbReference type="Gene3D" id="1.10.3340.10">
    <property type="entry name" value="SMc04008-like"/>
    <property type="match status" value="1"/>
</dbReference>
<gene>
    <name evidence="3" type="ORF">CCMP2556_LOCUS14834</name>
</gene>
<evidence type="ECO:0000259" key="2">
    <source>
        <dbReference type="Pfam" id="PF06844"/>
    </source>
</evidence>
<feature type="domain" description="SMc04008-like" evidence="2">
    <location>
        <begin position="26"/>
        <end position="91"/>
    </location>
</feature>
<accession>A0ABP0K7A6</accession>